<evidence type="ECO:0000256" key="1">
    <source>
        <dbReference type="SAM" id="MobiDB-lite"/>
    </source>
</evidence>
<evidence type="ECO:0000313" key="2">
    <source>
        <dbReference type="EMBL" id="KAF2684502.1"/>
    </source>
</evidence>
<organism evidence="2 3">
    <name type="scientific">Lentithecium fluviatile CBS 122367</name>
    <dbReference type="NCBI Taxonomy" id="1168545"/>
    <lineage>
        <taxon>Eukaryota</taxon>
        <taxon>Fungi</taxon>
        <taxon>Dikarya</taxon>
        <taxon>Ascomycota</taxon>
        <taxon>Pezizomycotina</taxon>
        <taxon>Dothideomycetes</taxon>
        <taxon>Pleosporomycetidae</taxon>
        <taxon>Pleosporales</taxon>
        <taxon>Massarineae</taxon>
        <taxon>Lentitheciaceae</taxon>
        <taxon>Lentithecium</taxon>
    </lineage>
</organism>
<name>A0A6G1J1W2_9PLEO</name>
<evidence type="ECO:0000313" key="3">
    <source>
        <dbReference type="Proteomes" id="UP000799291"/>
    </source>
</evidence>
<feature type="compositionally biased region" description="Pro residues" evidence="1">
    <location>
        <begin position="114"/>
        <end position="124"/>
    </location>
</feature>
<keyword evidence="3" id="KW-1185">Reference proteome</keyword>
<proteinExistence type="predicted"/>
<reference evidence="2" key="1">
    <citation type="journal article" date="2020" name="Stud. Mycol.">
        <title>101 Dothideomycetes genomes: a test case for predicting lifestyles and emergence of pathogens.</title>
        <authorList>
            <person name="Haridas S."/>
            <person name="Albert R."/>
            <person name="Binder M."/>
            <person name="Bloem J."/>
            <person name="Labutti K."/>
            <person name="Salamov A."/>
            <person name="Andreopoulos B."/>
            <person name="Baker S."/>
            <person name="Barry K."/>
            <person name="Bills G."/>
            <person name="Bluhm B."/>
            <person name="Cannon C."/>
            <person name="Castanera R."/>
            <person name="Culley D."/>
            <person name="Daum C."/>
            <person name="Ezra D."/>
            <person name="Gonzalez J."/>
            <person name="Henrissat B."/>
            <person name="Kuo A."/>
            <person name="Liang C."/>
            <person name="Lipzen A."/>
            <person name="Lutzoni F."/>
            <person name="Magnuson J."/>
            <person name="Mondo S."/>
            <person name="Nolan M."/>
            <person name="Ohm R."/>
            <person name="Pangilinan J."/>
            <person name="Park H.-J."/>
            <person name="Ramirez L."/>
            <person name="Alfaro M."/>
            <person name="Sun H."/>
            <person name="Tritt A."/>
            <person name="Yoshinaga Y."/>
            <person name="Zwiers L.-H."/>
            <person name="Turgeon B."/>
            <person name="Goodwin S."/>
            <person name="Spatafora J."/>
            <person name="Crous P."/>
            <person name="Grigoriev I."/>
        </authorList>
    </citation>
    <scope>NUCLEOTIDE SEQUENCE</scope>
    <source>
        <strain evidence="2">CBS 122367</strain>
    </source>
</reference>
<accession>A0A6G1J1W2</accession>
<dbReference type="AlphaFoldDB" id="A0A6G1J1W2"/>
<feature type="region of interest" description="Disordered" evidence="1">
    <location>
        <begin position="83"/>
        <end position="131"/>
    </location>
</feature>
<protein>
    <submittedName>
        <fullName evidence="2">Uncharacterized protein</fullName>
    </submittedName>
</protein>
<sequence length="180" mass="20139">MSVSVGRRARRLKCQVCARTKNMSHAGVLIVVRVGSSRVEGGADYALERMTRSVSEEGRELAMRSHRDFDIEIMRYVPWVSPRQTTRPRKKSTSRIASKSTHRLIPSLSLAPASKPPPSPPPSPSTHTHIQRRRYHEPGVIASCPFIPLLPFISSPTPRVHIAFSSINPKLTPSRLPHKK</sequence>
<dbReference type="Proteomes" id="UP000799291">
    <property type="component" value="Unassembled WGS sequence"/>
</dbReference>
<dbReference type="EMBL" id="MU005581">
    <property type="protein sequence ID" value="KAF2684502.1"/>
    <property type="molecule type" value="Genomic_DNA"/>
</dbReference>
<gene>
    <name evidence="2" type="ORF">K458DRAFT_32795</name>
</gene>